<comment type="caution">
    <text evidence="2">The sequence shown here is derived from an EMBL/GenBank/DDBJ whole genome shotgun (WGS) entry which is preliminary data.</text>
</comment>
<gene>
    <name evidence="2" type="ORF">C8A00DRAFT_14440</name>
</gene>
<sequence>MAEHSPKRNEMEPRRASDSVTTDTGTQTEEGPAPAQQSTTNSSLTRTRSLGRDRQLAQRPPSGDAQVGRRPGEVVAPRHHNDRGGAPALRLDMDLDVDINLQAKIKGEIELSIL</sequence>
<organism evidence="2 3">
    <name type="scientific">Chaetomidium leptoderma</name>
    <dbReference type="NCBI Taxonomy" id="669021"/>
    <lineage>
        <taxon>Eukaryota</taxon>
        <taxon>Fungi</taxon>
        <taxon>Dikarya</taxon>
        <taxon>Ascomycota</taxon>
        <taxon>Pezizomycotina</taxon>
        <taxon>Sordariomycetes</taxon>
        <taxon>Sordariomycetidae</taxon>
        <taxon>Sordariales</taxon>
        <taxon>Chaetomiaceae</taxon>
        <taxon>Chaetomidium</taxon>
    </lineage>
</organism>
<protein>
    <submittedName>
        <fullName evidence="2">Uncharacterized protein</fullName>
    </submittedName>
</protein>
<feature type="region of interest" description="Disordered" evidence="1">
    <location>
        <begin position="1"/>
        <end position="88"/>
    </location>
</feature>
<keyword evidence="3" id="KW-1185">Reference proteome</keyword>
<evidence type="ECO:0000256" key="1">
    <source>
        <dbReference type="SAM" id="MobiDB-lite"/>
    </source>
</evidence>
<reference evidence="2" key="1">
    <citation type="journal article" date="2023" name="Mol. Phylogenet. Evol.">
        <title>Genome-scale phylogeny and comparative genomics of the fungal order Sordariales.</title>
        <authorList>
            <person name="Hensen N."/>
            <person name="Bonometti L."/>
            <person name="Westerberg I."/>
            <person name="Brannstrom I.O."/>
            <person name="Guillou S."/>
            <person name="Cros-Aarteil S."/>
            <person name="Calhoun S."/>
            <person name="Haridas S."/>
            <person name="Kuo A."/>
            <person name="Mondo S."/>
            <person name="Pangilinan J."/>
            <person name="Riley R."/>
            <person name="LaButti K."/>
            <person name="Andreopoulos B."/>
            <person name="Lipzen A."/>
            <person name="Chen C."/>
            <person name="Yan M."/>
            <person name="Daum C."/>
            <person name="Ng V."/>
            <person name="Clum A."/>
            <person name="Steindorff A."/>
            <person name="Ohm R.A."/>
            <person name="Martin F."/>
            <person name="Silar P."/>
            <person name="Natvig D.O."/>
            <person name="Lalanne C."/>
            <person name="Gautier V."/>
            <person name="Ament-Velasquez S.L."/>
            <person name="Kruys A."/>
            <person name="Hutchinson M.I."/>
            <person name="Powell A.J."/>
            <person name="Barry K."/>
            <person name="Miller A.N."/>
            <person name="Grigoriev I.V."/>
            <person name="Debuchy R."/>
            <person name="Gladieux P."/>
            <person name="Hiltunen Thoren M."/>
            <person name="Johannesson H."/>
        </authorList>
    </citation>
    <scope>NUCLEOTIDE SEQUENCE</scope>
    <source>
        <strain evidence="2">CBS 538.74</strain>
    </source>
</reference>
<feature type="compositionally biased region" description="Polar residues" evidence="1">
    <location>
        <begin position="18"/>
        <end position="29"/>
    </location>
</feature>
<accession>A0AAN6ZY42</accession>
<feature type="compositionally biased region" description="Low complexity" evidence="1">
    <location>
        <begin position="38"/>
        <end position="48"/>
    </location>
</feature>
<reference evidence="2" key="2">
    <citation type="submission" date="2023-05" db="EMBL/GenBank/DDBJ databases">
        <authorList>
            <consortium name="Lawrence Berkeley National Laboratory"/>
            <person name="Steindorff A."/>
            <person name="Hensen N."/>
            <person name="Bonometti L."/>
            <person name="Westerberg I."/>
            <person name="Brannstrom I.O."/>
            <person name="Guillou S."/>
            <person name="Cros-Aarteil S."/>
            <person name="Calhoun S."/>
            <person name="Haridas S."/>
            <person name="Kuo A."/>
            <person name="Mondo S."/>
            <person name="Pangilinan J."/>
            <person name="Riley R."/>
            <person name="Labutti K."/>
            <person name="Andreopoulos B."/>
            <person name="Lipzen A."/>
            <person name="Chen C."/>
            <person name="Yanf M."/>
            <person name="Daum C."/>
            <person name="Ng V."/>
            <person name="Clum A."/>
            <person name="Ohm R."/>
            <person name="Martin F."/>
            <person name="Silar P."/>
            <person name="Natvig D."/>
            <person name="Lalanne C."/>
            <person name="Gautier V."/>
            <person name="Ament-Velasquez S.L."/>
            <person name="Kruys A."/>
            <person name="Hutchinson M.I."/>
            <person name="Powell A.J."/>
            <person name="Barry K."/>
            <person name="Miller A.N."/>
            <person name="Grigoriev I.V."/>
            <person name="Debuchy R."/>
            <person name="Gladieux P."/>
            <person name="Thoren M.H."/>
            <person name="Johannesson H."/>
        </authorList>
    </citation>
    <scope>NUCLEOTIDE SEQUENCE</scope>
    <source>
        <strain evidence="2">CBS 538.74</strain>
    </source>
</reference>
<evidence type="ECO:0000313" key="2">
    <source>
        <dbReference type="EMBL" id="KAK4154434.1"/>
    </source>
</evidence>
<dbReference type="AlphaFoldDB" id="A0AAN6ZY42"/>
<proteinExistence type="predicted"/>
<dbReference type="Proteomes" id="UP001302745">
    <property type="component" value="Unassembled WGS sequence"/>
</dbReference>
<feature type="compositionally biased region" description="Basic and acidic residues" evidence="1">
    <location>
        <begin position="1"/>
        <end position="17"/>
    </location>
</feature>
<evidence type="ECO:0000313" key="3">
    <source>
        <dbReference type="Proteomes" id="UP001302745"/>
    </source>
</evidence>
<name>A0AAN6ZY42_9PEZI</name>
<dbReference type="EMBL" id="MU856912">
    <property type="protein sequence ID" value="KAK4154434.1"/>
    <property type="molecule type" value="Genomic_DNA"/>
</dbReference>